<reference evidence="3" key="2">
    <citation type="submission" date="2025-08" db="UniProtKB">
        <authorList>
            <consortium name="RefSeq"/>
        </authorList>
    </citation>
    <scope>IDENTIFICATION</scope>
    <source>
        <tissue evidence="3">Seedling</tissue>
    </source>
</reference>
<dbReference type="InterPro" id="IPR055314">
    <property type="entry name" value="At2g29880-like"/>
</dbReference>
<dbReference type="RefSeq" id="XP_048330679.1">
    <property type="nucleotide sequence ID" value="XM_048474722.1"/>
</dbReference>
<dbReference type="GeneID" id="112491750"/>
<sequence length="208" mass="23620">MDESNELLKLMVDATNHGWCDTSGLLRKQTIEKRILPHSFGFGWDPITKKFTASEEVWEDYFKSHPTHKSYLTDTFANYEDLRIAIGNGAATGRHSIGLGEETNARIFDLEENKGGDLDNLTYDLTTETFRPSDIQETSLQSPTLGNFTSSLPFQNTSSEEASFTMSYSNIDKEEIEEEEMEEEEYEEELQEKVKKYLIAISSSPGTT</sequence>
<evidence type="ECO:0000313" key="2">
    <source>
        <dbReference type="Proteomes" id="UP001652623"/>
    </source>
</evidence>
<keyword evidence="2" id="KW-1185">Reference proteome</keyword>
<feature type="coiled-coil region" evidence="1">
    <location>
        <begin position="169"/>
        <end position="196"/>
    </location>
</feature>
<evidence type="ECO:0000313" key="3">
    <source>
        <dbReference type="RefSeq" id="XP_048330679.1"/>
    </source>
</evidence>
<organism evidence="2 3">
    <name type="scientific">Ziziphus jujuba</name>
    <name type="common">Chinese jujube</name>
    <name type="synonym">Ziziphus sativa</name>
    <dbReference type="NCBI Taxonomy" id="326968"/>
    <lineage>
        <taxon>Eukaryota</taxon>
        <taxon>Viridiplantae</taxon>
        <taxon>Streptophyta</taxon>
        <taxon>Embryophyta</taxon>
        <taxon>Tracheophyta</taxon>
        <taxon>Spermatophyta</taxon>
        <taxon>Magnoliopsida</taxon>
        <taxon>eudicotyledons</taxon>
        <taxon>Gunneridae</taxon>
        <taxon>Pentapetalae</taxon>
        <taxon>rosids</taxon>
        <taxon>fabids</taxon>
        <taxon>Rosales</taxon>
        <taxon>Rhamnaceae</taxon>
        <taxon>Paliureae</taxon>
        <taxon>Ziziphus</taxon>
    </lineage>
</organism>
<proteinExistence type="predicted"/>
<dbReference type="PANTHER" id="PTHR47864">
    <property type="entry name" value="TRANSMEMBRANE PROTEIN"/>
    <property type="match status" value="1"/>
</dbReference>
<accession>A0ABM3IKY0</accession>
<keyword evidence="1" id="KW-0175">Coiled coil</keyword>
<reference evidence="2" key="1">
    <citation type="submission" date="2025-05" db="UniProtKB">
        <authorList>
            <consortium name="RefSeq"/>
        </authorList>
    </citation>
    <scope>NUCLEOTIDE SEQUENCE [LARGE SCALE GENOMIC DNA]</scope>
</reference>
<name>A0ABM3IKY0_ZIZJJ</name>
<dbReference type="Proteomes" id="UP001652623">
    <property type="component" value="Chromosome 2"/>
</dbReference>
<dbReference type="PANTHER" id="PTHR47864:SF2">
    <property type="entry name" value="MYB_SANT-LIKE DNA-BINDING DOMAIN PROTEIN"/>
    <property type="match status" value="1"/>
</dbReference>
<protein>
    <submittedName>
        <fullName evidence="3">Uncharacterized protein At2g29880-like</fullName>
    </submittedName>
</protein>
<evidence type="ECO:0000256" key="1">
    <source>
        <dbReference type="SAM" id="Coils"/>
    </source>
</evidence>
<gene>
    <name evidence="3" type="primary">LOC112491750</name>
</gene>